<feature type="compositionally biased region" description="Polar residues" evidence="3">
    <location>
        <begin position="680"/>
        <end position="693"/>
    </location>
</feature>
<evidence type="ECO:0000256" key="1">
    <source>
        <dbReference type="ARBA" id="ARBA00007920"/>
    </source>
</evidence>
<feature type="domain" description="DUF676" evidence="4">
    <location>
        <begin position="285"/>
        <end position="319"/>
    </location>
</feature>
<reference evidence="5 6" key="1">
    <citation type="journal article" date="2016" name="Genome Biol. Evol.">
        <title>Divergent and convergent evolution of fungal pathogenicity.</title>
        <authorList>
            <person name="Shang Y."/>
            <person name="Xiao G."/>
            <person name="Zheng P."/>
            <person name="Cen K."/>
            <person name="Zhan S."/>
            <person name="Wang C."/>
        </authorList>
    </citation>
    <scope>NUCLEOTIDE SEQUENCE [LARGE SCALE GENOMIC DNA]</scope>
    <source>
        <strain evidence="5 6">ARSEF 7405</strain>
    </source>
</reference>
<dbReference type="VEuPathDB" id="FungiDB:AAP_06416"/>
<evidence type="ECO:0000313" key="5">
    <source>
        <dbReference type="EMBL" id="KZZ86583.1"/>
    </source>
</evidence>
<accession>A0A162HZG6</accession>
<feature type="region of interest" description="Disordered" evidence="3">
    <location>
        <begin position="643"/>
        <end position="693"/>
    </location>
</feature>
<feature type="region of interest" description="Disordered" evidence="3">
    <location>
        <begin position="930"/>
        <end position="985"/>
    </location>
</feature>
<dbReference type="InterPro" id="IPR016445">
    <property type="entry name" value="Rog1_fam"/>
</dbReference>
<sequence length="1009" mass="111575">MFVTPRTYRLSQTSDESITPGAASHRASHLLAGRGVKSAKAQKAPQMLLLHQVGSLHVGEVVRYTISYSPSTDRILPKPSELRVKIRNTAAIPLRAAYLHGPYTLYASCYPADFDPNKKCNSCGTPQFEPNLRAGGSWDAIISLPLNAAVATSTPFDVRWIIEISSQILFSTSAEVPFELLIGRDKEATELGMSHKSALPPPGELKDFTARNLQGGEQSSASVAGVYSPALRLRVDDTTSLWKSEVFPSYHEKYLILTGQKREDHKTQQDHPLTGSGVHTKAKPRNVHLVVITHGLHSNLGADMLYLKESISKAANGPKRSDQERQHRQSNSTKYPVSGCQSGADDDAGKAHQTTGNDSMIETEQCAEELEEREEVVVCGFPGNVVRTERGIQYLGKRLAKYVLLMTYPDQPYLPEGISHSRHKHLARQRSVPLAEGLHHEFEELQQKYGYKITKISFVGHSLGGLIQTYALAYIQRHSPKFFDHIEPTNFIALASPFLGLSHENPLYVRFALDFGLVGRTGQDLGLAWNAPSKMRSGWDAMIGGLGGDHSQSGHHMEASSKPLLRVLPTGAAHEALIKFEKRTLYANVVNDGIVPLRTSSLLFLDWKGLQRVTKARRENGVVGTMAEWGWAELTGLTATARRQKALHGTGKTLRRNSDQSHSSSALDRVTIRAERRSVHSSGAHSQDSVSSNTWGKTFLAPSNPLSSLLAFFRLHNRNPQSKKANKIFKRSQTLPPEVTTEVAQASFANEHPSNMTDSLVRQANVDSNDHIPAFSDGVPCLPPRTTILEAAGDVLNPPLPSDEFILDPDSRPDTIFHDRIYNPCDIPPPPPARTRSFFGTSSRPGSSHHNGSKAQSENDETRADDHARKPSGMEVEEKIARAYHHDLSWRKVLVRLEPDAHNNIVVRRMFANAYGWPVIKHLVDNHFSDTDDSEAKERQPTKSADSPRSTPADRARANAPKFTDTPCFVPQRRMSDPGVYRNTSNCNVRASIQPITADLLQMKSNETT</sequence>
<dbReference type="Gene3D" id="3.40.50.1820">
    <property type="entry name" value="alpha/beta hydrolase"/>
    <property type="match status" value="1"/>
</dbReference>
<comment type="caution">
    <text evidence="5">The sequence shown here is derived from an EMBL/GenBank/DDBJ whole genome shotgun (WGS) entry which is preliminary data.</text>
</comment>
<name>A0A162HZG6_9EURO</name>
<dbReference type="GO" id="GO:0016301">
    <property type="term" value="F:kinase activity"/>
    <property type="evidence" value="ECO:0007669"/>
    <property type="project" value="UniProtKB-KW"/>
</dbReference>
<keyword evidence="5" id="KW-0418">Kinase</keyword>
<dbReference type="GO" id="GO:0016042">
    <property type="term" value="P:lipid catabolic process"/>
    <property type="evidence" value="ECO:0007669"/>
    <property type="project" value="UniProtKB-KW"/>
</dbReference>
<dbReference type="InterPro" id="IPR044294">
    <property type="entry name" value="Lipase-like"/>
</dbReference>
<dbReference type="EMBL" id="AZGZ01000059">
    <property type="protein sequence ID" value="KZZ86583.1"/>
    <property type="molecule type" value="Genomic_DNA"/>
</dbReference>
<keyword evidence="6" id="KW-1185">Reference proteome</keyword>
<organism evidence="5 6">
    <name type="scientific">Ascosphaera apis ARSEF 7405</name>
    <dbReference type="NCBI Taxonomy" id="392613"/>
    <lineage>
        <taxon>Eukaryota</taxon>
        <taxon>Fungi</taxon>
        <taxon>Dikarya</taxon>
        <taxon>Ascomycota</taxon>
        <taxon>Pezizomycotina</taxon>
        <taxon>Eurotiomycetes</taxon>
        <taxon>Eurotiomycetidae</taxon>
        <taxon>Onygenales</taxon>
        <taxon>Ascosphaeraceae</taxon>
        <taxon>Ascosphaera</taxon>
    </lineage>
</organism>
<dbReference type="PANTHER" id="PTHR12482">
    <property type="entry name" value="LIPASE ROG1-RELATED-RELATED"/>
    <property type="match status" value="1"/>
</dbReference>
<feature type="region of interest" description="Disordered" evidence="3">
    <location>
        <begin position="262"/>
        <end position="281"/>
    </location>
</feature>
<dbReference type="GO" id="GO:0047372">
    <property type="term" value="F:monoacylglycerol lipase activity"/>
    <property type="evidence" value="ECO:0007669"/>
    <property type="project" value="TreeGrafter"/>
</dbReference>
<keyword evidence="2" id="KW-0443">Lipid metabolism</keyword>
<feature type="compositionally biased region" description="Polar residues" evidence="3">
    <location>
        <begin position="329"/>
        <end position="341"/>
    </location>
</feature>
<feature type="compositionally biased region" description="Basic and acidic residues" evidence="3">
    <location>
        <begin position="930"/>
        <end position="941"/>
    </location>
</feature>
<dbReference type="OrthoDB" id="5368485at2759"/>
<dbReference type="AlphaFoldDB" id="A0A162HZG6"/>
<keyword evidence="5" id="KW-0808">Transferase</keyword>
<evidence type="ECO:0000256" key="3">
    <source>
        <dbReference type="SAM" id="MobiDB-lite"/>
    </source>
</evidence>
<dbReference type="InterPro" id="IPR007751">
    <property type="entry name" value="DUF676_lipase-like"/>
</dbReference>
<dbReference type="SUPFAM" id="SSF53474">
    <property type="entry name" value="alpha/beta-Hydrolases"/>
    <property type="match status" value="1"/>
</dbReference>
<dbReference type="Pfam" id="PF05057">
    <property type="entry name" value="DUF676"/>
    <property type="match status" value="2"/>
</dbReference>
<evidence type="ECO:0000256" key="2">
    <source>
        <dbReference type="ARBA" id="ARBA00022963"/>
    </source>
</evidence>
<keyword evidence="2" id="KW-0442">Lipid degradation</keyword>
<feature type="region of interest" description="Disordered" evidence="3">
    <location>
        <begin position="822"/>
        <end position="874"/>
    </location>
</feature>
<protein>
    <submittedName>
        <fullName evidence="5">Revertant of glycogen synthase kinase mutation</fullName>
    </submittedName>
</protein>
<dbReference type="PANTHER" id="PTHR12482:SF62">
    <property type="entry name" value="LIPASE ROG1-RELATED"/>
    <property type="match status" value="1"/>
</dbReference>
<dbReference type="PIRSF" id="PIRSF005412">
    <property type="entry name" value="UCP005412_abhydr"/>
    <property type="match status" value="1"/>
</dbReference>
<proteinExistence type="inferred from homology"/>
<gene>
    <name evidence="5" type="ORF">AAP_06416</name>
</gene>
<evidence type="ECO:0000313" key="6">
    <source>
        <dbReference type="Proteomes" id="UP000242877"/>
    </source>
</evidence>
<dbReference type="Proteomes" id="UP000242877">
    <property type="component" value="Unassembled WGS sequence"/>
</dbReference>
<dbReference type="InterPro" id="IPR029058">
    <property type="entry name" value="AB_hydrolase_fold"/>
</dbReference>
<feature type="domain" description="DUF676" evidence="4">
    <location>
        <begin position="435"/>
        <end position="599"/>
    </location>
</feature>
<comment type="similarity">
    <text evidence="1">Belongs to the putative lipase ROG1 family.</text>
</comment>
<evidence type="ECO:0000259" key="4">
    <source>
        <dbReference type="Pfam" id="PF05057"/>
    </source>
</evidence>
<feature type="region of interest" description="Disordered" evidence="3">
    <location>
        <begin position="315"/>
        <end position="357"/>
    </location>
</feature>
<feature type="compositionally biased region" description="Basic and acidic residues" evidence="3">
    <location>
        <begin position="860"/>
        <end position="869"/>
    </location>
</feature>
<feature type="compositionally biased region" description="Polar residues" evidence="3">
    <location>
        <begin position="838"/>
        <end position="856"/>
    </location>
</feature>